<protein>
    <recommendedName>
        <fullName evidence="1">ISXO2-like transposase domain-containing protein</fullName>
    </recommendedName>
</protein>
<dbReference type="EMBL" id="CARXXK010000002">
    <property type="protein sequence ID" value="CAI6356716.1"/>
    <property type="molecule type" value="Genomic_DNA"/>
</dbReference>
<organism evidence="2 3">
    <name type="scientific">Macrosiphum euphorbiae</name>
    <name type="common">potato aphid</name>
    <dbReference type="NCBI Taxonomy" id="13131"/>
    <lineage>
        <taxon>Eukaryota</taxon>
        <taxon>Metazoa</taxon>
        <taxon>Ecdysozoa</taxon>
        <taxon>Arthropoda</taxon>
        <taxon>Hexapoda</taxon>
        <taxon>Insecta</taxon>
        <taxon>Pterygota</taxon>
        <taxon>Neoptera</taxon>
        <taxon>Paraneoptera</taxon>
        <taxon>Hemiptera</taxon>
        <taxon>Sternorrhyncha</taxon>
        <taxon>Aphidomorpha</taxon>
        <taxon>Aphidoidea</taxon>
        <taxon>Aphididae</taxon>
        <taxon>Macrosiphini</taxon>
        <taxon>Macrosiphum</taxon>
    </lineage>
</organism>
<accession>A0AAV0WLK8</accession>
<dbReference type="InterPro" id="IPR053164">
    <property type="entry name" value="IS1016-like_transposase"/>
</dbReference>
<evidence type="ECO:0000313" key="3">
    <source>
        <dbReference type="Proteomes" id="UP001160148"/>
    </source>
</evidence>
<name>A0AAV0WLK8_9HEMI</name>
<dbReference type="Proteomes" id="UP001160148">
    <property type="component" value="Unassembled WGS sequence"/>
</dbReference>
<evidence type="ECO:0000313" key="2">
    <source>
        <dbReference type="EMBL" id="CAI6356716.1"/>
    </source>
</evidence>
<dbReference type="PANTHER" id="PTHR47163">
    <property type="entry name" value="DDE_TNP_IS1595 DOMAIN-CONTAINING PROTEIN"/>
    <property type="match status" value="1"/>
</dbReference>
<feature type="domain" description="ISXO2-like transposase" evidence="1">
    <location>
        <begin position="14"/>
        <end position="81"/>
    </location>
</feature>
<dbReference type="InterPro" id="IPR024445">
    <property type="entry name" value="Tnp_ISXO2-like"/>
</dbReference>
<dbReference type="PANTHER" id="PTHR47163:SF2">
    <property type="entry name" value="SI:DKEY-17M8.2"/>
    <property type="match status" value="1"/>
</dbReference>
<evidence type="ECO:0000259" key="1">
    <source>
        <dbReference type="Pfam" id="PF12762"/>
    </source>
</evidence>
<reference evidence="2 3" key="1">
    <citation type="submission" date="2023-01" db="EMBL/GenBank/DDBJ databases">
        <authorList>
            <person name="Whitehead M."/>
        </authorList>
    </citation>
    <scope>NUCLEOTIDE SEQUENCE [LARGE SCALE GENOMIC DNA]</scope>
</reference>
<comment type="caution">
    <text evidence="2">The sequence shown here is derived from an EMBL/GenBank/DDBJ whole genome shotgun (WGS) entry which is preliminary data.</text>
</comment>
<dbReference type="AlphaFoldDB" id="A0AAV0WLK8"/>
<sequence>MVINKTKLGGYGHIVEIDESKFGRRKHHRGHRVEGQWVFGGYERETGKCFMVPVENRNATTLLAIIKEWIKPGTTIISDCWKV</sequence>
<gene>
    <name evidence="2" type="ORF">MEUPH1_LOCUS12422</name>
</gene>
<proteinExistence type="predicted"/>
<keyword evidence="3" id="KW-1185">Reference proteome</keyword>
<dbReference type="Pfam" id="PF12762">
    <property type="entry name" value="DDE_Tnp_IS1595"/>
    <property type="match status" value="1"/>
</dbReference>